<reference evidence="1 2" key="1">
    <citation type="submission" date="2020-01" db="EMBL/GenBank/DDBJ databases">
        <title>Insect and environment-associated Actinomycetes.</title>
        <authorList>
            <person name="Currrie C."/>
            <person name="Chevrette M."/>
            <person name="Carlson C."/>
            <person name="Stubbendieck R."/>
            <person name="Wendt-Pienkowski E."/>
        </authorList>
    </citation>
    <scope>NUCLEOTIDE SEQUENCE [LARGE SCALE GENOMIC DNA]</scope>
    <source>
        <strain evidence="1 2">SID14172</strain>
    </source>
</reference>
<dbReference type="AlphaFoldDB" id="A0A6N9UIH6"/>
<dbReference type="EMBL" id="JAAGMB010000308">
    <property type="protein sequence ID" value="NEB17611.1"/>
    <property type="molecule type" value="Genomic_DNA"/>
</dbReference>
<organism evidence="1 2">
    <name type="scientific">Streptomyces coelicoflavus</name>
    <dbReference type="NCBI Taxonomy" id="285562"/>
    <lineage>
        <taxon>Bacteria</taxon>
        <taxon>Bacillati</taxon>
        <taxon>Actinomycetota</taxon>
        <taxon>Actinomycetes</taxon>
        <taxon>Kitasatosporales</taxon>
        <taxon>Streptomycetaceae</taxon>
        <taxon>Streptomyces</taxon>
    </lineage>
</organism>
<gene>
    <name evidence="1" type="ORF">G3I46_13975</name>
</gene>
<dbReference type="GO" id="GO:0016740">
    <property type="term" value="F:transferase activity"/>
    <property type="evidence" value="ECO:0007669"/>
    <property type="project" value="UniProtKB-KW"/>
</dbReference>
<protein>
    <submittedName>
        <fullName evidence="1">Glycosyltransferase family 4 protein</fullName>
    </submittedName>
</protein>
<keyword evidence="2" id="KW-1185">Reference proteome</keyword>
<dbReference type="Gene3D" id="3.40.50.2000">
    <property type="entry name" value="Glycogen Phosphorylase B"/>
    <property type="match status" value="1"/>
</dbReference>
<comment type="caution">
    <text evidence="1">The sequence shown here is derived from an EMBL/GenBank/DDBJ whole genome shotgun (WGS) entry which is preliminary data.</text>
</comment>
<dbReference type="Proteomes" id="UP000469545">
    <property type="component" value="Unassembled WGS sequence"/>
</dbReference>
<proteinExistence type="predicted"/>
<name>A0A6N9UIH6_9ACTN</name>
<evidence type="ECO:0000313" key="2">
    <source>
        <dbReference type="Proteomes" id="UP000469545"/>
    </source>
</evidence>
<sequence length="77" mass="8152">MTSAARTLIVTNDFPPRQGGIETFVRELADRFPPDGVVVLTGSPTPAAQPGEPVPYPVVRHPARTLLPTPRATAHAA</sequence>
<evidence type="ECO:0000313" key="1">
    <source>
        <dbReference type="EMBL" id="NEB17611.1"/>
    </source>
</evidence>
<feature type="non-terminal residue" evidence="1">
    <location>
        <position position="77"/>
    </location>
</feature>
<accession>A0A6N9UIH6</accession>
<keyword evidence="1" id="KW-0808">Transferase</keyword>